<dbReference type="SUPFAM" id="SSF52540">
    <property type="entry name" value="P-loop containing nucleoside triphosphate hydrolases"/>
    <property type="match status" value="2"/>
</dbReference>
<dbReference type="Gene3D" id="3.40.50.300">
    <property type="entry name" value="P-loop containing nucleotide triphosphate hydrolases"/>
    <property type="match status" value="2"/>
</dbReference>
<keyword evidence="2" id="KW-0677">Repeat</keyword>
<dbReference type="PANTHER" id="PTHR43790:SF9">
    <property type="entry name" value="GALACTOFURANOSE TRANSPORTER ATP-BINDING PROTEIN YTFR"/>
    <property type="match status" value="1"/>
</dbReference>
<feature type="domain" description="ABC transporter" evidence="5">
    <location>
        <begin position="255"/>
        <end position="501"/>
    </location>
</feature>
<gene>
    <name evidence="6" type="ORF">QMQ05_15890</name>
</gene>
<dbReference type="PROSITE" id="PS50893">
    <property type="entry name" value="ABC_TRANSPORTER_2"/>
    <property type="match status" value="2"/>
</dbReference>
<organism evidence="6 7">
    <name type="scientific">Glutamicibacter ectropisis</name>
    <dbReference type="NCBI Taxonomy" id="3046593"/>
    <lineage>
        <taxon>Bacteria</taxon>
        <taxon>Bacillati</taxon>
        <taxon>Actinomycetota</taxon>
        <taxon>Actinomycetes</taxon>
        <taxon>Micrococcales</taxon>
        <taxon>Micrococcaceae</taxon>
        <taxon>Glutamicibacter</taxon>
    </lineage>
</organism>
<keyword evidence="1" id="KW-0813">Transport</keyword>
<dbReference type="InterPro" id="IPR003593">
    <property type="entry name" value="AAA+_ATPase"/>
</dbReference>
<dbReference type="InterPro" id="IPR003439">
    <property type="entry name" value="ABC_transporter-like_ATP-bd"/>
</dbReference>
<evidence type="ECO:0000313" key="6">
    <source>
        <dbReference type="EMBL" id="XAO45793.1"/>
    </source>
</evidence>
<feature type="domain" description="ABC transporter" evidence="5">
    <location>
        <begin position="9"/>
        <end position="245"/>
    </location>
</feature>
<dbReference type="Proteomes" id="UP001486888">
    <property type="component" value="Chromosome"/>
</dbReference>
<dbReference type="CDD" id="cd03216">
    <property type="entry name" value="ABC_Carb_Monos_I"/>
    <property type="match status" value="1"/>
</dbReference>
<dbReference type="PANTHER" id="PTHR43790">
    <property type="entry name" value="CARBOHYDRATE TRANSPORT ATP-BINDING PROTEIN MG119-RELATED"/>
    <property type="match status" value="1"/>
</dbReference>
<dbReference type="SMART" id="SM00382">
    <property type="entry name" value="AAA"/>
    <property type="match status" value="2"/>
</dbReference>
<dbReference type="EMBL" id="CP125942">
    <property type="protein sequence ID" value="XAO45793.1"/>
    <property type="molecule type" value="Genomic_DNA"/>
</dbReference>
<dbReference type="KEGG" id="gey:QMQ05_15890"/>
<evidence type="ECO:0000313" key="7">
    <source>
        <dbReference type="Proteomes" id="UP001486888"/>
    </source>
</evidence>
<dbReference type="RefSeq" id="WP_345471611.1">
    <property type="nucleotide sequence ID" value="NZ_CP125942.1"/>
</dbReference>
<evidence type="ECO:0000256" key="3">
    <source>
        <dbReference type="ARBA" id="ARBA00022741"/>
    </source>
</evidence>
<dbReference type="Pfam" id="PF00005">
    <property type="entry name" value="ABC_tran"/>
    <property type="match status" value="2"/>
</dbReference>
<protein>
    <submittedName>
        <fullName evidence="6">Sugar ABC transporter ATP-binding protein</fullName>
    </submittedName>
</protein>
<accession>A0AAU6WCI2</accession>
<dbReference type="InterPro" id="IPR027417">
    <property type="entry name" value="P-loop_NTPase"/>
</dbReference>
<dbReference type="CDD" id="cd03215">
    <property type="entry name" value="ABC_Carb_Monos_II"/>
    <property type="match status" value="1"/>
</dbReference>
<proteinExistence type="predicted"/>
<sequence length="512" mass="54241">MTTGSNELLNMRGINKSFGTVSVLEKVELKLRAGEVLGLVGENGAGKSTLIKILTGLYTLDSGEIELAGKVVSIRRPADAEALGIEVIHQDRHLAGRLTVAEQLYLGTSKSAGLWRNERKVQAAARADILRTTGQELDAAAFVDELSVAQQQLIQIARAVLAEPKVLILDEPTAPLANEEVEQLFGTVRHLRDQGVGIIFISHYLQELQSITDRITVLRNGKNVGDASFAAGDSIEDVIGLMLGNQVNEFSHQRTRASTSADAPVLELAELSVQGKLNGINLTVAPGEIVAVTGLLGSGIEVLADAVTGNLAHTGSALLHGKAVTSAADFVSRSGAYVPSNRHQDGIFLRNTVRENIAAASLRKLGRRLGLLDPSKEREVSKELVQRLDIRPANVEAVASGLSGGNQQKSVLARWLAKGSDVLVLDQPTSGVDVGSRAHIYAQISQLAQDGAAALVVSVDLEEVVGLADRVLVLYRGRIIAELPAGQASTEKILQLASSGQAAQNPLEEVNA</sequence>
<reference evidence="6 7" key="1">
    <citation type="submission" date="2023-05" db="EMBL/GenBank/DDBJ databases">
        <title>Glutamicibacter sp. B1, complete genome.</title>
        <authorList>
            <person name="Long Y.H."/>
            <person name="Fang T."/>
            <person name="Li X.Y."/>
        </authorList>
    </citation>
    <scope>NUCLEOTIDE SEQUENCE [LARGE SCALE GENOMIC DNA]</scope>
    <source>
        <strain evidence="6 7">B1</strain>
    </source>
</reference>
<keyword evidence="4 6" id="KW-0067">ATP-binding</keyword>
<keyword evidence="7" id="KW-1185">Reference proteome</keyword>
<dbReference type="AlphaFoldDB" id="A0AAU6WCI2"/>
<dbReference type="GO" id="GO:0005524">
    <property type="term" value="F:ATP binding"/>
    <property type="evidence" value="ECO:0007669"/>
    <property type="project" value="UniProtKB-KW"/>
</dbReference>
<name>A0AAU6WCI2_9MICC</name>
<dbReference type="InterPro" id="IPR050107">
    <property type="entry name" value="ABC_carbohydrate_import_ATPase"/>
</dbReference>
<evidence type="ECO:0000256" key="1">
    <source>
        <dbReference type="ARBA" id="ARBA00022448"/>
    </source>
</evidence>
<evidence type="ECO:0000256" key="2">
    <source>
        <dbReference type="ARBA" id="ARBA00022737"/>
    </source>
</evidence>
<dbReference type="GO" id="GO:0016887">
    <property type="term" value="F:ATP hydrolysis activity"/>
    <property type="evidence" value="ECO:0007669"/>
    <property type="project" value="InterPro"/>
</dbReference>
<evidence type="ECO:0000256" key="4">
    <source>
        <dbReference type="ARBA" id="ARBA00022840"/>
    </source>
</evidence>
<evidence type="ECO:0000259" key="5">
    <source>
        <dbReference type="PROSITE" id="PS50893"/>
    </source>
</evidence>
<keyword evidence="3" id="KW-0547">Nucleotide-binding</keyword>